<dbReference type="AlphaFoldDB" id="A0A2A2TLG5"/>
<keyword evidence="2" id="KW-1185">Reference proteome</keyword>
<organism evidence="1 2">
    <name type="scientific">Brunnivagina elsteri CCALA 953</name>
    <dbReference type="NCBI Taxonomy" id="987040"/>
    <lineage>
        <taxon>Bacteria</taxon>
        <taxon>Bacillati</taxon>
        <taxon>Cyanobacteriota</taxon>
        <taxon>Cyanophyceae</taxon>
        <taxon>Nostocales</taxon>
        <taxon>Calotrichaceae</taxon>
        <taxon>Brunnivagina</taxon>
    </lineage>
</organism>
<dbReference type="RefSeq" id="WP_095721158.1">
    <property type="nucleotide sequence ID" value="NZ_NTFS01000059.1"/>
</dbReference>
<sequence>MNVINVNKAIAVDITTSNQDNRIILFDNTLPSNIPNTNIISVNGFLKNLKAFSEINSLATAPLPAITLEDTDQDRLIKIMNIEWGNPRIQLDLEFSSNGINFIKVGAISLISQQGYPYRNYSLLDFYTDGLAAEIGTNGKVACSIKDVGHGKLTSADTLTIYGSVTQEVVIDDLLTNNVAIPATKNLLAATNTLISDASNKTGLTIFNGSDEAVFIGYTATTNNTDYSIRLSSGKGYEFPVPVYSGDIYAYSVNASTIQVTEFRSV</sequence>
<protein>
    <submittedName>
        <fullName evidence="1">Uncharacterized protein</fullName>
    </submittedName>
</protein>
<dbReference type="Proteomes" id="UP000218238">
    <property type="component" value="Unassembled WGS sequence"/>
</dbReference>
<dbReference type="EMBL" id="NTFS01000059">
    <property type="protein sequence ID" value="PAX58358.1"/>
    <property type="molecule type" value="Genomic_DNA"/>
</dbReference>
<reference evidence="1 2" key="1">
    <citation type="submission" date="2017-08" db="EMBL/GenBank/DDBJ databases">
        <title>Draft genome sequence of filamentous cyanobacterium Calothrix elsteri CCALA 953.</title>
        <authorList>
            <person name="Gagunashvili A.N."/>
            <person name="Elster J."/>
            <person name="Andresson O.S."/>
        </authorList>
    </citation>
    <scope>NUCLEOTIDE SEQUENCE [LARGE SCALE GENOMIC DNA]</scope>
    <source>
        <strain evidence="1 2">CCALA 953</strain>
    </source>
</reference>
<comment type="caution">
    <text evidence="1">The sequence shown here is derived from an EMBL/GenBank/DDBJ whole genome shotgun (WGS) entry which is preliminary data.</text>
</comment>
<dbReference type="OrthoDB" id="581708at2"/>
<name>A0A2A2TLG5_9CYAN</name>
<proteinExistence type="predicted"/>
<gene>
    <name evidence="1" type="ORF">CK510_07765</name>
</gene>
<accession>A0A2A2TLG5</accession>
<evidence type="ECO:0000313" key="1">
    <source>
        <dbReference type="EMBL" id="PAX58358.1"/>
    </source>
</evidence>
<evidence type="ECO:0000313" key="2">
    <source>
        <dbReference type="Proteomes" id="UP000218238"/>
    </source>
</evidence>